<dbReference type="InterPro" id="IPR036597">
    <property type="entry name" value="Fido-like_dom_sf"/>
</dbReference>
<feature type="binding site" evidence="2">
    <location>
        <begin position="220"/>
        <end position="227"/>
    </location>
    <ligand>
        <name>ATP</name>
        <dbReference type="ChEBI" id="CHEBI:30616"/>
    </ligand>
</feature>
<dbReference type="GO" id="GO:0005524">
    <property type="term" value="F:ATP binding"/>
    <property type="evidence" value="ECO:0007669"/>
    <property type="project" value="UniProtKB-KW"/>
</dbReference>
<dbReference type="AlphaFoldDB" id="A0A2M8NZJ2"/>
<evidence type="ECO:0000313" key="5">
    <source>
        <dbReference type="Proteomes" id="UP000228921"/>
    </source>
</evidence>
<organism evidence="4 5">
    <name type="scientific">Candidatus Thermofonsia Clade 1 bacterium</name>
    <dbReference type="NCBI Taxonomy" id="2364210"/>
    <lineage>
        <taxon>Bacteria</taxon>
        <taxon>Bacillati</taxon>
        <taxon>Chloroflexota</taxon>
        <taxon>Candidatus Thermofontia</taxon>
        <taxon>Candidatus Thermofonsia Clade 1</taxon>
    </lineage>
</organism>
<comment type="caution">
    <text evidence="4">The sequence shown here is derived from an EMBL/GenBank/DDBJ whole genome shotgun (WGS) entry which is preliminary data.</text>
</comment>
<evidence type="ECO:0000259" key="3">
    <source>
        <dbReference type="PROSITE" id="PS51459"/>
    </source>
</evidence>
<keyword evidence="2" id="KW-0547">Nucleotide-binding</keyword>
<dbReference type="PANTHER" id="PTHR13504">
    <property type="entry name" value="FIDO DOMAIN-CONTAINING PROTEIN DDB_G0283145"/>
    <property type="match status" value="1"/>
</dbReference>
<gene>
    <name evidence="4" type="ORF">CUN51_06970</name>
</gene>
<protein>
    <submittedName>
        <fullName evidence="4">Filamentation induced by cAMP protein fic</fullName>
    </submittedName>
</protein>
<dbReference type="Proteomes" id="UP000228921">
    <property type="component" value="Unassembled WGS sequence"/>
</dbReference>
<accession>A0A2M8NZJ2</accession>
<evidence type="ECO:0000256" key="2">
    <source>
        <dbReference type="PIRSR" id="PIRSR640198-2"/>
    </source>
</evidence>
<reference evidence="4 5" key="1">
    <citation type="submission" date="2017-11" db="EMBL/GenBank/DDBJ databases">
        <title>Evolution of Phototrophy in the Chloroflexi Phylum Driven by Horizontal Gene Transfer.</title>
        <authorList>
            <person name="Ward L.M."/>
            <person name="Hemp J."/>
            <person name="Shih P.M."/>
            <person name="Mcglynn S.E."/>
            <person name="Fischer W."/>
        </authorList>
    </citation>
    <scope>NUCLEOTIDE SEQUENCE [LARGE SCALE GENOMIC DNA]</scope>
    <source>
        <strain evidence="4">CP2_2F</strain>
    </source>
</reference>
<dbReference type="PANTHER" id="PTHR13504:SF38">
    <property type="entry name" value="FIDO DOMAIN-CONTAINING PROTEIN"/>
    <property type="match status" value="1"/>
</dbReference>
<name>A0A2M8NZJ2_9CHLR</name>
<evidence type="ECO:0000313" key="4">
    <source>
        <dbReference type="EMBL" id="PJF30720.1"/>
    </source>
</evidence>
<sequence length="479" mass="55423">MVWQPITDLPEDWQALAEPDLVSLARLWEQQRETLRTTDAYRTFMDRLRRRFAIETGIIERLYTIDRSVTQLLIERGIDEALLQHGTTDRPAHEVIALVRDQEEAIQSVFDFVAQRRPLSNFYIRQLHELLTRHQPTVEALDQFGRRFETALLRGEWKKQPNNPQRPDGSLHEYCPPLQVEPQMEQLIAWHLEHVERGVAPEVEAAWLHHRFTQIHPFQDGNGRVARLLATLVFVRAGWFPLALTRDERGEYISALEQADAGDLKPLISLFAHAQRRAFTMTLSLGEEVSLERYSLQEALQAFAMSIQSGSAESVELPRQKAELLQSRLREQLEFFKNQLSAILRSRQPVLALTSAAFGDPHDRYYRTQIVDTARRLDYFANLQAYRSWVHLRLEISPSFVIGALFSIHAVGRQPHGLMACSACIYEKDDEGVVSGLQTLSEVPFQFTPYDPNDFLTKRFKEWLDSALVVALEYLRRRL</sequence>
<dbReference type="Pfam" id="PF02661">
    <property type="entry name" value="Fic"/>
    <property type="match status" value="1"/>
</dbReference>
<proteinExistence type="predicted"/>
<feature type="domain" description="Fido" evidence="3">
    <location>
        <begin position="119"/>
        <end position="273"/>
    </location>
</feature>
<dbReference type="PROSITE" id="PS51459">
    <property type="entry name" value="FIDO"/>
    <property type="match status" value="1"/>
</dbReference>
<dbReference type="Gene3D" id="1.10.3290.10">
    <property type="entry name" value="Fido-like domain"/>
    <property type="match status" value="1"/>
</dbReference>
<dbReference type="EMBL" id="PGTK01000007">
    <property type="protein sequence ID" value="PJF30720.1"/>
    <property type="molecule type" value="Genomic_DNA"/>
</dbReference>
<dbReference type="InterPro" id="IPR040198">
    <property type="entry name" value="Fido_containing"/>
</dbReference>
<evidence type="ECO:0000256" key="1">
    <source>
        <dbReference type="PIRSR" id="PIRSR640198-1"/>
    </source>
</evidence>
<feature type="active site" evidence="1">
    <location>
        <position position="216"/>
    </location>
</feature>
<dbReference type="SUPFAM" id="SSF140931">
    <property type="entry name" value="Fic-like"/>
    <property type="match status" value="1"/>
</dbReference>
<keyword evidence="2" id="KW-0067">ATP-binding</keyword>
<dbReference type="InterPro" id="IPR003812">
    <property type="entry name" value="Fido"/>
</dbReference>